<gene>
    <name evidence="1" type="ORF">KHLLAP_LOCUS13760</name>
</gene>
<accession>A0AAI8YN22</accession>
<evidence type="ECO:0000313" key="2">
    <source>
        <dbReference type="Proteomes" id="UP001295740"/>
    </source>
</evidence>
<dbReference type="AlphaFoldDB" id="A0AAI8YN22"/>
<sequence length="78" mass="8828">MALTIRRVWMRKMERTTRIQTTSQGDGSLSPVLPGPVEMRIPEFLYGLAALEREELLLTSYAIYDLRMTLAGMAHLCG</sequence>
<keyword evidence="2" id="KW-1185">Reference proteome</keyword>
<reference evidence="1" key="1">
    <citation type="submission" date="2023-10" db="EMBL/GenBank/DDBJ databases">
        <authorList>
            <person name="Hackl T."/>
        </authorList>
    </citation>
    <scope>NUCLEOTIDE SEQUENCE</scope>
</reference>
<evidence type="ECO:0000313" key="1">
    <source>
        <dbReference type="EMBL" id="CAJ2513292.1"/>
    </source>
</evidence>
<protein>
    <submittedName>
        <fullName evidence="1">Uu.00g014110.m01.CDS01</fullName>
    </submittedName>
</protein>
<dbReference type="Proteomes" id="UP001295740">
    <property type="component" value="Unassembled WGS sequence"/>
</dbReference>
<dbReference type="EMBL" id="CAUWAG010000020">
    <property type="protein sequence ID" value="CAJ2513292.1"/>
    <property type="molecule type" value="Genomic_DNA"/>
</dbReference>
<name>A0AAI8YN22_9PEZI</name>
<comment type="caution">
    <text evidence="1">The sequence shown here is derived from an EMBL/GenBank/DDBJ whole genome shotgun (WGS) entry which is preliminary data.</text>
</comment>
<proteinExistence type="predicted"/>
<organism evidence="1 2">
    <name type="scientific">Anthostomella pinea</name>
    <dbReference type="NCBI Taxonomy" id="933095"/>
    <lineage>
        <taxon>Eukaryota</taxon>
        <taxon>Fungi</taxon>
        <taxon>Dikarya</taxon>
        <taxon>Ascomycota</taxon>
        <taxon>Pezizomycotina</taxon>
        <taxon>Sordariomycetes</taxon>
        <taxon>Xylariomycetidae</taxon>
        <taxon>Xylariales</taxon>
        <taxon>Xylariaceae</taxon>
        <taxon>Anthostomella</taxon>
    </lineage>
</organism>